<dbReference type="Proteomes" id="UP000229497">
    <property type="component" value="Unassembled WGS sequence"/>
</dbReference>
<accession>A0A2H0KJC8</accession>
<gene>
    <name evidence="2" type="ORF">COV87_03830</name>
</gene>
<dbReference type="EMBL" id="PCVK01000110">
    <property type="protein sequence ID" value="PIQ71361.1"/>
    <property type="molecule type" value="Genomic_DNA"/>
</dbReference>
<feature type="transmembrane region" description="Helical" evidence="1">
    <location>
        <begin position="255"/>
        <end position="276"/>
    </location>
</feature>
<protein>
    <submittedName>
        <fullName evidence="2">Uncharacterized protein</fullName>
    </submittedName>
</protein>
<dbReference type="Gene3D" id="1.10.510.10">
    <property type="entry name" value="Transferase(Phosphotransferase) domain 1"/>
    <property type="match status" value="1"/>
</dbReference>
<evidence type="ECO:0000313" key="2">
    <source>
        <dbReference type="EMBL" id="PIQ71361.1"/>
    </source>
</evidence>
<reference evidence="2 3" key="1">
    <citation type="submission" date="2017-09" db="EMBL/GenBank/DDBJ databases">
        <title>Depth-based differentiation of microbial function through sediment-hosted aquifers and enrichment of novel symbionts in the deep terrestrial subsurface.</title>
        <authorList>
            <person name="Probst A.J."/>
            <person name="Ladd B."/>
            <person name="Jarett J.K."/>
            <person name="Geller-Mcgrath D.E."/>
            <person name="Sieber C.M."/>
            <person name="Emerson J.B."/>
            <person name="Anantharaman K."/>
            <person name="Thomas B.C."/>
            <person name="Malmstrom R."/>
            <person name="Stieglmeier M."/>
            <person name="Klingl A."/>
            <person name="Woyke T."/>
            <person name="Ryan C.M."/>
            <person name="Banfield J.F."/>
        </authorList>
    </citation>
    <scope>NUCLEOTIDE SEQUENCE [LARGE SCALE GENOMIC DNA]</scope>
    <source>
        <strain evidence="2">CG11_big_fil_rev_8_21_14_0_20_37_16</strain>
    </source>
</reference>
<evidence type="ECO:0000313" key="3">
    <source>
        <dbReference type="Proteomes" id="UP000229497"/>
    </source>
</evidence>
<keyword evidence="1" id="KW-1133">Transmembrane helix</keyword>
<organism evidence="2 3">
    <name type="scientific">Candidatus Roizmanbacteria bacterium CG11_big_fil_rev_8_21_14_0_20_37_16</name>
    <dbReference type="NCBI Taxonomy" id="1974857"/>
    <lineage>
        <taxon>Bacteria</taxon>
        <taxon>Candidatus Roizmaniibacteriota</taxon>
    </lineage>
</organism>
<keyword evidence="1" id="KW-0812">Transmembrane</keyword>
<proteinExistence type="predicted"/>
<dbReference type="AlphaFoldDB" id="A0A2H0KJC8"/>
<sequence>MRPRIFSQIAEHYTRIKSERIEKSEERKRFNSSIHILQSLAAYPKFFEPIEREEAELRGNMKHDLVPGTMKGEYKRVTTHSGDHEERLEFFYQDDTATSINFYRDDAPLVSLRNNNHDKPDSPEWEIVNDELLITGKNIPHLKDRYSTVDTEINKFVGSMLYGQFPTSTQVEKKVNPKEYENILEKISKGRIIPPSIKHPPYILAKDKTEETLNAITVINYYGEEIETISKTDVGRKDVDGARKRKYLTYLKDIFLRRITPLTGLLAVGFVTAAFVSACANTIQTGVVTQNFVDNPLHGEAINDTEWSKMVELGVVDQFRNDVIDNIKNDQLLTPGSQELLYAYLATDASAGALRGMWQKIATPQELINKGLIVGQNNNIILQSRLVNGGFSVFDQTTNKYIKFIAADTPQGAYLRQAFPSWKKAWSSISMPEEMINQISIVGANPGEGILLDGREYVALSTPRAGFTTLETFYIQSVRAASVEVANIQITALLEDYYLNVLLQMNRQGVIQRDINWKNIMVENTSGVVRGIPIDLDGAAYMIDQNALAEWQYSQLVERAGRRGVILKPFSEFSTMHPEIFPQAPIAGELKNISIVIDGLPTKVIIPASYVEGLKGEELYVQIAKIQDSISKQYRRISQGGLMTFEIETVEGTRTLNIAKTTAIGDKLVGYGGKLAEVTKVLKNGVKLASDALLIMWLADEVGKITDPAYQVSFQSAVAFPDRVIENGRDGLTLFLGATFDRLIAVKRNLAAKATDVRNGNYPTIQGVFDINAAGLLRCITEYGMNQNQIYEYLLKKADASFFPAPSDVQFVSPFPILIPGAQEPINAFFSAVTDENQNKLMVLWAQETDITGTPSLLPMATFTKQGEAGEWEYQVMAEKEWSLTMKLASGDMYNLNCKPTDGFDGRTFQMLCEANK</sequence>
<comment type="caution">
    <text evidence="2">The sequence shown here is derived from an EMBL/GenBank/DDBJ whole genome shotgun (WGS) entry which is preliminary data.</text>
</comment>
<keyword evidence="1" id="KW-0472">Membrane</keyword>
<evidence type="ECO:0000256" key="1">
    <source>
        <dbReference type="SAM" id="Phobius"/>
    </source>
</evidence>
<name>A0A2H0KJC8_9BACT</name>